<gene>
    <name evidence="2" type="ORF">DSCW_14780</name>
</gene>
<dbReference type="PANTHER" id="PTHR42951">
    <property type="entry name" value="METALLO-BETA-LACTAMASE DOMAIN-CONTAINING"/>
    <property type="match status" value="1"/>
</dbReference>
<proteinExistence type="predicted"/>
<evidence type="ECO:0000313" key="3">
    <source>
        <dbReference type="Proteomes" id="UP000427769"/>
    </source>
</evidence>
<name>A0A5K7Z3D2_9BACT</name>
<dbReference type="Gene3D" id="3.60.15.10">
    <property type="entry name" value="Ribonuclease Z/Hydroxyacylglutathione hydrolase-like"/>
    <property type="match status" value="1"/>
</dbReference>
<reference evidence="2 3" key="1">
    <citation type="submission" date="2019-11" db="EMBL/GenBank/DDBJ databases">
        <title>Comparative genomics of hydrocarbon-degrading Desulfosarcina strains.</title>
        <authorList>
            <person name="Watanabe M."/>
            <person name="Kojima H."/>
            <person name="Fukui M."/>
        </authorList>
    </citation>
    <scope>NUCLEOTIDE SEQUENCE [LARGE SCALE GENOMIC DNA]</scope>
    <source>
        <strain evidence="2 3">PP31</strain>
    </source>
</reference>
<evidence type="ECO:0000259" key="1">
    <source>
        <dbReference type="SMART" id="SM00849"/>
    </source>
</evidence>
<evidence type="ECO:0000313" key="2">
    <source>
        <dbReference type="EMBL" id="BBO74061.1"/>
    </source>
</evidence>
<organism evidence="2 3">
    <name type="scientific">Desulfosarcina widdelii</name>
    <dbReference type="NCBI Taxonomy" id="947919"/>
    <lineage>
        <taxon>Bacteria</taxon>
        <taxon>Pseudomonadati</taxon>
        <taxon>Thermodesulfobacteriota</taxon>
        <taxon>Desulfobacteria</taxon>
        <taxon>Desulfobacterales</taxon>
        <taxon>Desulfosarcinaceae</taxon>
        <taxon>Desulfosarcina</taxon>
    </lineage>
</organism>
<dbReference type="GO" id="GO:0016787">
    <property type="term" value="F:hydrolase activity"/>
    <property type="evidence" value="ECO:0007669"/>
    <property type="project" value="UniProtKB-KW"/>
</dbReference>
<dbReference type="Proteomes" id="UP000427769">
    <property type="component" value="Chromosome"/>
</dbReference>
<dbReference type="SMART" id="SM00849">
    <property type="entry name" value="Lactamase_B"/>
    <property type="match status" value="1"/>
</dbReference>
<accession>A0A5K7Z3D2</accession>
<dbReference type="SUPFAM" id="SSF56281">
    <property type="entry name" value="Metallo-hydrolase/oxidoreductase"/>
    <property type="match status" value="1"/>
</dbReference>
<keyword evidence="3" id="KW-1185">Reference proteome</keyword>
<protein>
    <submittedName>
        <fullName evidence="2">MBL fold hydrolase</fullName>
    </submittedName>
</protein>
<sequence length="302" mass="33938">MVVNQIGEIAKGVNMLGHRAVPIYLVDGERPALFDAGLAFLAPDYVRQIRQILQGRHPAWCFLTHSHFDHCGAVAHLKEQFPEMKVVCSAKAADVFQRPNAISMISDLNNFAAGMAAEFGVPQGDAPFASFGVDEIAGEGDRFEISPGRIVQVMKTPGHTRDFLSYYLPGEKLLIASEALGTPDETGYIVTDCLVDYDVHYRSMERLNTLDVETLCLGHIYACTGIDARLHMDQSLVQSRRFRRMAEDFLDEEKGDVQAVMKRVKAFEWDGKPGIRQPEPAYVLNLEARIQTIRRKWKEERP</sequence>
<dbReference type="RefSeq" id="WP_155303118.1">
    <property type="nucleotide sequence ID" value="NZ_AP021875.1"/>
</dbReference>
<dbReference type="EMBL" id="AP021875">
    <property type="protein sequence ID" value="BBO74061.1"/>
    <property type="molecule type" value="Genomic_DNA"/>
</dbReference>
<dbReference type="KEGG" id="dwd:DSCW_14780"/>
<dbReference type="InterPro" id="IPR036866">
    <property type="entry name" value="RibonucZ/Hydroxyglut_hydro"/>
</dbReference>
<dbReference type="InterPro" id="IPR050855">
    <property type="entry name" value="NDM-1-like"/>
</dbReference>
<dbReference type="InterPro" id="IPR001279">
    <property type="entry name" value="Metallo-B-lactamas"/>
</dbReference>
<feature type="domain" description="Metallo-beta-lactamase" evidence="1">
    <location>
        <begin position="20"/>
        <end position="219"/>
    </location>
</feature>
<dbReference type="AlphaFoldDB" id="A0A5K7Z3D2"/>
<dbReference type="OrthoDB" id="9802248at2"/>
<dbReference type="Pfam" id="PF00753">
    <property type="entry name" value="Lactamase_B"/>
    <property type="match status" value="1"/>
</dbReference>
<keyword evidence="2" id="KW-0378">Hydrolase</keyword>